<dbReference type="Pfam" id="PF05795">
    <property type="entry name" value="Plasmodium_Vir"/>
    <property type="match status" value="1"/>
</dbReference>
<protein>
    <submittedName>
        <fullName evidence="2">Vir protein, putative</fullName>
    </submittedName>
</protein>
<organism evidence="2 3">
    <name type="scientific">Plasmodium vivax</name>
    <name type="common">malaria parasite P. vivax</name>
    <dbReference type="NCBI Taxonomy" id="5855"/>
    <lineage>
        <taxon>Eukaryota</taxon>
        <taxon>Sar</taxon>
        <taxon>Alveolata</taxon>
        <taxon>Apicomplexa</taxon>
        <taxon>Aconoidasida</taxon>
        <taxon>Haemosporida</taxon>
        <taxon>Plasmodiidae</taxon>
        <taxon>Plasmodium</taxon>
        <taxon>Plasmodium (Plasmodium)</taxon>
    </lineage>
</organism>
<name>A0A1G4EFK8_PLAVI</name>
<sequence length="135" mass="15294">MESHLQPVQGLEVDREKEVKQFSNVSEQEENLPGSSGYSSTEGNFELDSASDPADLPSPSTIKKSITTAVSAAGLLVPPFLVYNFTPVRSWINKLLGRNQIYRNLLTERELIENSYQPSHFDSERNRYNISYRPE</sequence>
<accession>A0A1G4EFK8</accession>
<feature type="region of interest" description="Disordered" evidence="1">
    <location>
        <begin position="1"/>
        <end position="61"/>
    </location>
</feature>
<dbReference type="AlphaFoldDB" id="A0A1G4EFK8"/>
<reference evidence="2 3" key="1">
    <citation type="submission" date="2016-07" db="EMBL/GenBank/DDBJ databases">
        <authorList>
            <consortium name="Pathogen Informatics"/>
        </authorList>
    </citation>
    <scope>NUCLEOTIDE SEQUENCE [LARGE SCALE GENOMIC DNA]</scope>
</reference>
<gene>
    <name evidence="2" type="ORF">PVT01_000057100</name>
</gene>
<feature type="compositionally biased region" description="Low complexity" evidence="1">
    <location>
        <begin position="47"/>
        <end position="60"/>
    </location>
</feature>
<feature type="compositionally biased region" description="Polar residues" evidence="1">
    <location>
        <begin position="33"/>
        <end position="43"/>
    </location>
</feature>
<proteinExistence type="predicted"/>
<evidence type="ECO:0000256" key="1">
    <source>
        <dbReference type="SAM" id="MobiDB-lite"/>
    </source>
</evidence>
<dbReference type="InterPro" id="IPR008780">
    <property type="entry name" value="Plasmodium_Vir"/>
</dbReference>
<dbReference type="EMBL" id="FLYH01000139">
    <property type="protein sequence ID" value="SCA83560.1"/>
    <property type="molecule type" value="Genomic_DNA"/>
</dbReference>
<evidence type="ECO:0000313" key="3">
    <source>
        <dbReference type="Proteomes" id="UP000196402"/>
    </source>
</evidence>
<dbReference type="Proteomes" id="UP000196402">
    <property type="component" value="Unassembled WGS sequence"/>
</dbReference>
<evidence type="ECO:0000313" key="2">
    <source>
        <dbReference type="EMBL" id="SCA83560.1"/>
    </source>
</evidence>